<dbReference type="InterPro" id="IPR001173">
    <property type="entry name" value="Glyco_trans_2-like"/>
</dbReference>
<protein>
    <submittedName>
        <fullName evidence="3">Glycosyltransferase family 2 protein</fullName>
    </submittedName>
</protein>
<dbReference type="RefSeq" id="WP_148066580.1">
    <property type="nucleotide sequence ID" value="NZ_VRZA01000001.1"/>
</dbReference>
<keyword evidence="1" id="KW-0812">Transmembrane</keyword>
<dbReference type="CDD" id="cd04179">
    <property type="entry name" value="DPM_DPG-synthase_like"/>
    <property type="match status" value="1"/>
</dbReference>
<reference evidence="3 4" key="1">
    <citation type="submission" date="2019-08" db="EMBL/GenBank/DDBJ databases">
        <title>Parahaliea maris sp. nov., isolated from the surface seawater.</title>
        <authorList>
            <person name="Liu Y."/>
        </authorList>
    </citation>
    <scope>NUCLEOTIDE SEQUENCE [LARGE SCALE GENOMIC DNA]</scope>
    <source>
        <strain evidence="3 4">HSLHS9</strain>
    </source>
</reference>
<name>A0A5C9A8D6_9GAMM</name>
<dbReference type="GO" id="GO:0016740">
    <property type="term" value="F:transferase activity"/>
    <property type="evidence" value="ECO:0007669"/>
    <property type="project" value="UniProtKB-KW"/>
</dbReference>
<dbReference type="PANTHER" id="PTHR48090:SF7">
    <property type="entry name" value="RFBJ PROTEIN"/>
    <property type="match status" value="1"/>
</dbReference>
<dbReference type="InterPro" id="IPR029044">
    <property type="entry name" value="Nucleotide-diphossugar_trans"/>
</dbReference>
<comment type="caution">
    <text evidence="3">The sequence shown here is derived from an EMBL/GenBank/DDBJ whole genome shotgun (WGS) entry which is preliminary data.</text>
</comment>
<accession>A0A5C9A8D6</accession>
<keyword evidence="1" id="KW-1133">Transmembrane helix</keyword>
<evidence type="ECO:0000259" key="2">
    <source>
        <dbReference type="Pfam" id="PF00535"/>
    </source>
</evidence>
<proteinExistence type="predicted"/>
<keyword evidence="3" id="KW-0808">Transferase</keyword>
<dbReference type="Pfam" id="PF00535">
    <property type="entry name" value="Glycos_transf_2"/>
    <property type="match status" value="1"/>
</dbReference>
<feature type="transmembrane region" description="Helical" evidence="1">
    <location>
        <begin position="225"/>
        <end position="247"/>
    </location>
</feature>
<feature type="transmembrane region" description="Helical" evidence="1">
    <location>
        <begin position="253"/>
        <end position="273"/>
    </location>
</feature>
<dbReference type="EMBL" id="VRZA01000001">
    <property type="protein sequence ID" value="TXS96312.1"/>
    <property type="molecule type" value="Genomic_DNA"/>
</dbReference>
<sequence>MDISIVIPAKNEEEGLRKTLPKLVEAYPEAELIVIDDGSTDGTKQVCQQHGAKVISHSYSKGNGAAIKSGARAATGDIIVFMDGDGQHDPEDIARLLEKMDEGYDMVVGARGGLSDQASVARWGANSVYNRLASWMVNKEIPDLTSGFRAVRRKKFLSFLYLLPNGFSYPTTSTMAFFRAGYSVGFIPIKVFQRVGKSHINLVRDGVRFFLIIFKIGTLYSPLKVYFPTAVGVAGIGFLNYLLAWATSGSLRFTNMSSVLVLAGMIIFLMGLLSEQLTNLQYKDVDSDPED</sequence>
<dbReference type="SUPFAM" id="SSF53448">
    <property type="entry name" value="Nucleotide-diphospho-sugar transferases"/>
    <property type="match status" value="1"/>
</dbReference>
<dbReference type="Gene3D" id="3.90.550.10">
    <property type="entry name" value="Spore Coat Polysaccharide Biosynthesis Protein SpsA, Chain A"/>
    <property type="match status" value="1"/>
</dbReference>
<organism evidence="3 4">
    <name type="scientific">Parahaliea maris</name>
    <dbReference type="NCBI Taxonomy" id="2716870"/>
    <lineage>
        <taxon>Bacteria</taxon>
        <taxon>Pseudomonadati</taxon>
        <taxon>Pseudomonadota</taxon>
        <taxon>Gammaproteobacteria</taxon>
        <taxon>Cellvibrionales</taxon>
        <taxon>Halieaceae</taxon>
        <taxon>Parahaliea</taxon>
    </lineage>
</organism>
<evidence type="ECO:0000313" key="3">
    <source>
        <dbReference type="EMBL" id="TXS96312.1"/>
    </source>
</evidence>
<dbReference type="Proteomes" id="UP000321039">
    <property type="component" value="Unassembled WGS sequence"/>
</dbReference>
<feature type="domain" description="Glycosyltransferase 2-like" evidence="2">
    <location>
        <begin position="4"/>
        <end position="156"/>
    </location>
</feature>
<keyword evidence="1" id="KW-0472">Membrane</keyword>
<evidence type="ECO:0000313" key="4">
    <source>
        <dbReference type="Proteomes" id="UP000321039"/>
    </source>
</evidence>
<evidence type="ECO:0000256" key="1">
    <source>
        <dbReference type="SAM" id="Phobius"/>
    </source>
</evidence>
<keyword evidence="4" id="KW-1185">Reference proteome</keyword>
<dbReference type="InterPro" id="IPR050256">
    <property type="entry name" value="Glycosyltransferase_2"/>
</dbReference>
<gene>
    <name evidence="3" type="ORF">FV139_02105</name>
</gene>
<dbReference type="AlphaFoldDB" id="A0A5C9A8D6"/>
<dbReference type="PANTHER" id="PTHR48090">
    <property type="entry name" value="UNDECAPRENYL-PHOSPHATE 4-DEOXY-4-FORMAMIDO-L-ARABINOSE TRANSFERASE-RELATED"/>
    <property type="match status" value="1"/>
</dbReference>